<evidence type="ECO:0000256" key="2">
    <source>
        <dbReference type="ARBA" id="ARBA00022679"/>
    </source>
</evidence>
<dbReference type="GO" id="GO:0004623">
    <property type="term" value="F:phospholipase A2 activity"/>
    <property type="evidence" value="ECO:0007669"/>
    <property type="project" value="TreeGrafter"/>
</dbReference>
<dbReference type="PROSITE" id="PS51934">
    <property type="entry name" value="LRAT"/>
    <property type="match status" value="1"/>
</dbReference>
<evidence type="ECO:0000256" key="3">
    <source>
        <dbReference type="ARBA" id="ARBA00022801"/>
    </source>
</evidence>
<gene>
    <name evidence="7" type="primary">Hrasls_1</name>
    <name evidence="7" type="ORF">VIDCHA_R04454</name>
</gene>
<feature type="domain" description="LRAT" evidence="6">
    <location>
        <begin position="13"/>
        <end position="130"/>
    </location>
</feature>
<dbReference type="GO" id="GO:0005737">
    <property type="term" value="C:cytoplasm"/>
    <property type="evidence" value="ECO:0007669"/>
    <property type="project" value="TreeGrafter"/>
</dbReference>
<evidence type="ECO:0000256" key="4">
    <source>
        <dbReference type="ARBA" id="ARBA00023098"/>
    </source>
</evidence>
<feature type="transmembrane region" description="Helical" evidence="5">
    <location>
        <begin position="155"/>
        <end position="180"/>
    </location>
</feature>
<dbReference type="Gene3D" id="3.90.1720.10">
    <property type="entry name" value="endopeptidase domain like (from Nostoc punctiforme)"/>
    <property type="match status" value="1"/>
</dbReference>
<dbReference type="InterPro" id="IPR007053">
    <property type="entry name" value="LRAT_dom"/>
</dbReference>
<keyword evidence="4" id="KW-0443">Lipid metabolism</keyword>
<dbReference type="PANTHER" id="PTHR13943:SF37">
    <property type="entry name" value="PHOSPHOLIPASE A AND ACYLTRANSFERASE 1"/>
    <property type="match status" value="1"/>
</dbReference>
<dbReference type="AlphaFoldDB" id="A0A851KA10"/>
<evidence type="ECO:0000313" key="8">
    <source>
        <dbReference type="Proteomes" id="UP000634236"/>
    </source>
</evidence>
<evidence type="ECO:0000256" key="5">
    <source>
        <dbReference type="SAM" id="Phobius"/>
    </source>
</evidence>
<keyword evidence="5" id="KW-1133">Transmembrane helix</keyword>
<evidence type="ECO:0000259" key="6">
    <source>
        <dbReference type="PROSITE" id="PS51934"/>
    </source>
</evidence>
<accession>A0A851KA10</accession>
<dbReference type="GO" id="GO:0016410">
    <property type="term" value="F:N-acyltransferase activity"/>
    <property type="evidence" value="ECO:0007669"/>
    <property type="project" value="TreeGrafter"/>
</dbReference>
<dbReference type="GO" id="GO:0070292">
    <property type="term" value="P:N-acylphosphatidylethanolamine metabolic process"/>
    <property type="evidence" value="ECO:0007669"/>
    <property type="project" value="TreeGrafter"/>
</dbReference>
<proteinExistence type="inferred from homology"/>
<keyword evidence="8" id="KW-1185">Reference proteome</keyword>
<dbReference type="EMBL" id="WBNB01000918">
    <property type="protein sequence ID" value="NXB87046.1"/>
    <property type="molecule type" value="Genomic_DNA"/>
</dbReference>
<dbReference type="Proteomes" id="UP000634236">
    <property type="component" value="Unassembled WGS sequence"/>
</dbReference>
<comment type="caution">
    <text evidence="7">The sequence shown here is derived from an EMBL/GenBank/DDBJ whole genome shotgun (WGS) entry which is preliminary data.</text>
</comment>
<dbReference type="InterPro" id="IPR051496">
    <property type="entry name" value="H-rev107_PLA/AT"/>
</dbReference>
<evidence type="ECO:0000256" key="1">
    <source>
        <dbReference type="ARBA" id="ARBA00007824"/>
    </source>
</evidence>
<dbReference type="PANTHER" id="PTHR13943">
    <property type="entry name" value="HRAS-LIKE SUPPRESSOR - RELATED"/>
    <property type="match status" value="1"/>
</dbReference>
<keyword evidence="5" id="KW-0472">Membrane</keyword>
<feature type="non-terminal residue" evidence="7">
    <location>
        <position position="1"/>
    </location>
</feature>
<dbReference type="GO" id="GO:0008970">
    <property type="term" value="F:phospholipase A1 activity"/>
    <property type="evidence" value="ECO:0007669"/>
    <property type="project" value="TreeGrafter"/>
</dbReference>
<feature type="non-terminal residue" evidence="7">
    <location>
        <position position="191"/>
    </location>
</feature>
<sequence length="191" mass="20881">MGQDNCNPQPGDLIEIDRRGYQHWALYVGDGYVIHVTDEGATSFMLSSSVSYSIRATTAKVKKEILKDVVGNDKWRVNNKYDRYCTPRPVEEIIRRAERWIDREVAYNVLNRNCEHFVTMLRYRKEVSEQATKAVSSAAAGVAAGVAASELGLPAVGVAAVAGFAVIAGLAAAAAGVALLRMTLYRSASRR</sequence>
<keyword evidence="3" id="KW-0378">Hydrolase</keyword>
<dbReference type="SUPFAM" id="SSF54001">
    <property type="entry name" value="Cysteine proteinases"/>
    <property type="match status" value="1"/>
</dbReference>
<keyword evidence="5" id="KW-0812">Transmembrane</keyword>
<name>A0A851KA10_VIDCH</name>
<evidence type="ECO:0000313" key="7">
    <source>
        <dbReference type="EMBL" id="NXB87046.1"/>
    </source>
</evidence>
<keyword evidence="2" id="KW-0808">Transferase</keyword>
<dbReference type="InterPro" id="IPR038765">
    <property type="entry name" value="Papain-like_cys_pep_sf"/>
</dbReference>
<comment type="similarity">
    <text evidence="1">Belongs to the H-rev107 family.</text>
</comment>
<dbReference type="Pfam" id="PF04970">
    <property type="entry name" value="LRAT"/>
    <property type="match status" value="1"/>
</dbReference>
<organism evidence="7 8">
    <name type="scientific">Vidua chalybeata</name>
    <name type="common">Village indigobird</name>
    <dbReference type="NCBI Taxonomy" id="81927"/>
    <lineage>
        <taxon>Eukaryota</taxon>
        <taxon>Metazoa</taxon>
        <taxon>Chordata</taxon>
        <taxon>Craniata</taxon>
        <taxon>Vertebrata</taxon>
        <taxon>Euteleostomi</taxon>
        <taxon>Archelosauria</taxon>
        <taxon>Archosauria</taxon>
        <taxon>Dinosauria</taxon>
        <taxon>Saurischia</taxon>
        <taxon>Theropoda</taxon>
        <taxon>Coelurosauria</taxon>
        <taxon>Aves</taxon>
        <taxon>Neognathae</taxon>
        <taxon>Neoaves</taxon>
        <taxon>Telluraves</taxon>
        <taxon>Australaves</taxon>
        <taxon>Passeriformes</taxon>
        <taxon>Passeroidea</taxon>
        <taxon>Estrildidae</taxon>
        <taxon>Viduinae</taxon>
        <taxon>Vidua</taxon>
    </lineage>
</organism>
<reference evidence="7" key="1">
    <citation type="submission" date="2019-09" db="EMBL/GenBank/DDBJ databases">
        <title>Bird 10,000 Genomes (B10K) Project - Family phase.</title>
        <authorList>
            <person name="Zhang G."/>
        </authorList>
    </citation>
    <scope>NUCLEOTIDE SEQUENCE</scope>
    <source>
        <strain evidence="7">OUT-0048</strain>
        <tissue evidence="7">Muscle</tissue>
    </source>
</reference>
<protein>
    <submittedName>
        <fullName evidence="7">HRSL1 enzyme</fullName>
    </submittedName>
</protein>